<keyword evidence="3" id="KW-0479">Metal-binding</keyword>
<gene>
    <name evidence="5" type="ORF">EYC98_06490</name>
</gene>
<keyword evidence="4" id="KW-0862">Zinc</keyword>
<accession>A0ABT3TGJ5</accession>
<dbReference type="InterPro" id="IPR008567">
    <property type="entry name" value="BKACE"/>
</dbReference>
<dbReference type="InterPro" id="IPR013785">
    <property type="entry name" value="Aldolase_TIM"/>
</dbReference>
<sequence>MGNSPLNPQPLIIEASLNGAASKHNNPQVPYTDEEIVADAVACMDAGAALIHNHTDEPIFGGSGKLDYERYAKPWRRLLELRPDAILTPTMPVGQEGVPVEDRYSHVSKMAQEGLLAQGLCDPGTFNLSLLDEDGLFASSRYLYRNDMQDSRYYVETCRELSIGLSISIFEPSFLKFILAYYRAGKLPAGGILKFYFASDELSFGMPPTVASLQAYLGMLGDCDLPWLVSSFGDDCVGCGLAEEAIKRGGHVQVGLEPYGGDRYPSNVELVQEVVALAQHYQRPAATPTEAAAIMRLPTYPAPYGAQIKGPH</sequence>
<reference evidence="5" key="1">
    <citation type="submission" date="2019-02" db="EMBL/GenBank/DDBJ databases">
        <authorList>
            <person name="Li S.-H."/>
        </authorList>
    </citation>
    <scope>NUCLEOTIDE SEQUENCE</scope>
    <source>
        <strain evidence="5">IMCC14734</strain>
    </source>
</reference>
<keyword evidence="2" id="KW-0808">Transferase</keyword>
<evidence type="ECO:0000313" key="6">
    <source>
        <dbReference type="Proteomes" id="UP001143362"/>
    </source>
</evidence>
<name>A0ABT3TGJ5_9GAMM</name>
<organism evidence="5 6">
    <name type="scientific">Candidatus Litorirhabdus singularis</name>
    <dbReference type="NCBI Taxonomy" id="2518993"/>
    <lineage>
        <taxon>Bacteria</taxon>
        <taxon>Pseudomonadati</taxon>
        <taxon>Pseudomonadota</taxon>
        <taxon>Gammaproteobacteria</taxon>
        <taxon>Cellvibrionales</taxon>
        <taxon>Halieaceae</taxon>
        <taxon>Candidatus Litorirhabdus</taxon>
    </lineage>
</organism>
<evidence type="ECO:0000313" key="5">
    <source>
        <dbReference type="EMBL" id="MCX2980522.1"/>
    </source>
</evidence>
<dbReference type="Pfam" id="PF05853">
    <property type="entry name" value="BKACE"/>
    <property type="match status" value="1"/>
</dbReference>
<dbReference type="PANTHER" id="PTHR37418:SF2">
    <property type="entry name" value="3-KETO-5-AMINOHEXANOATE CLEAVAGE ENZYME"/>
    <property type="match status" value="1"/>
</dbReference>
<evidence type="ECO:0000256" key="1">
    <source>
        <dbReference type="ARBA" id="ARBA00001947"/>
    </source>
</evidence>
<dbReference type="EMBL" id="SHNN01000001">
    <property type="protein sequence ID" value="MCX2980522.1"/>
    <property type="molecule type" value="Genomic_DNA"/>
</dbReference>
<proteinExistence type="predicted"/>
<evidence type="ECO:0000256" key="4">
    <source>
        <dbReference type="ARBA" id="ARBA00022833"/>
    </source>
</evidence>
<comment type="caution">
    <text evidence="5">The sequence shown here is derived from an EMBL/GenBank/DDBJ whole genome shotgun (WGS) entry which is preliminary data.</text>
</comment>
<dbReference type="PANTHER" id="PTHR37418">
    <property type="entry name" value="3-KETO-5-AMINOHEXANOATE CLEAVAGE ENZYME-RELATED"/>
    <property type="match status" value="1"/>
</dbReference>
<evidence type="ECO:0000256" key="2">
    <source>
        <dbReference type="ARBA" id="ARBA00022679"/>
    </source>
</evidence>
<evidence type="ECO:0000256" key="3">
    <source>
        <dbReference type="ARBA" id="ARBA00022723"/>
    </source>
</evidence>
<dbReference type="Proteomes" id="UP001143362">
    <property type="component" value="Unassembled WGS sequence"/>
</dbReference>
<protein>
    <submittedName>
        <fullName evidence="5">3-keto-5-aminohexanoate cleavage protein</fullName>
    </submittedName>
</protein>
<keyword evidence="6" id="KW-1185">Reference proteome</keyword>
<dbReference type="Gene3D" id="3.20.20.70">
    <property type="entry name" value="Aldolase class I"/>
    <property type="match status" value="1"/>
</dbReference>
<comment type="cofactor">
    <cofactor evidence="1">
        <name>Zn(2+)</name>
        <dbReference type="ChEBI" id="CHEBI:29105"/>
    </cofactor>
</comment>